<gene>
    <name evidence="3" type="ORF">EL26_01700</name>
</gene>
<feature type="domain" description="Baseplate protein J-like barrel" evidence="1">
    <location>
        <begin position="100"/>
        <end position="178"/>
    </location>
</feature>
<dbReference type="EMBL" id="JMIR01000002">
    <property type="protein sequence ID" value="KEO84749.1"/>
    <property type="molecule type" value="Genomic_DNA"/>
</dbReference>
<dbReference type="Proteomes" id="UP000027931">
    <property type="component" value="Unassembled WGS sequence"/>
</dbReference>
<evidence type="ECO:0000259" key="2">
    <source>
        <dbReference type="Pfam" id="PF26078"/>
    </source>
</evidence>
<comment type="caution">
    <text evidence="3">The sequence shown here is derived from an EMBL/GenBank/DDBJ whole genome shotgun (WGS) entry which is preliminary data.</text>
</comment>
<dbReference type="Pfam" id="PF04865">
    <property type="entry name" value="Baseplate_J"/>
    <property type="match status" value="1"/>
</dbReference>
<dbReference type="InterPro" id="IPR052726">
    <property type="entry name" value="Phage_Baseplate_Hub"/>
</dbReference>
<protein>
    <submittedName>
        <fullName evidence="3">Uncharacterized protein</fullName>
    </submittedName>
</protein>
<feature type="domain" description="Baseplate J-like central" evidence="2">
    <location>
        <begin position="200"/>
        <end position="270"/>
    </location>
</feature>
<proteinExistence type="predicted"/>
<reference evidence="3 4" key="1">
    <citation type="journal article" date="2013" name="Int. J. Syst. Evol. Microbiol.">
        <title>Tumebacillus flagellatus sp. nov., an alpha-amylase/pullulanase-producing bacterium isolated from cassava wastewater.</title>
        <authorList>
            <person name="Wang Q."/>
            <person name="Xie N."/>
            <person name="Qin Y."/>
            <person name="Shen N."/>
            <person name="Zhu J."/>
            <person name="Mi H."/>
            <person name="Huang R."/>
        </authorList>
    </citation>
    <scope>NUCLEOTIDE SEQUENCE [LARGE SCALE GENOMIC DNA]</scope>
    <source>
        <strain evidence="3 4">GST4</strain>
    </source>
</reference>
<evidence type="ECO:0000259" key="1">
    <source>
        <dbReference type="Pfam" id="PF04865"/>
    </source>
</evidence>
<dbReference type="PANTHER" id="PTHR35862">
    <property type="entry name" value="FELS-2 PROPHAGE PROTEIN"/>
    <property type="match status" value="1"/>
</dbReference>
<dbReference type="InterPro" id="IPR006949">
    <property type="entry name" value="Barrel_Baseplate_J-like"/>
</dbReference>
<sequence>MSGIQFVEADPDKTTTSIITMYESITGKKLFPADPERLFLLTISQIIVQQRALINATAKENLLRYATGDVLDGIGETVWTPRLEAAPATVTVRWWLSAPRAEVVLIEKGKRVSPGGGLYFAVAATTEVQTGDLYADVVCECMQAGTIGNGFVPGQINQIVDPIVWLSRVENITVSAGGTDRESDDRYRSRIRTAPERFSVAGPSGAYEYIVKAVDERIVDVLVYSPAAGVVEVRPLLEDGVPGDDVLSAVATALNDRSVRPLTDNVRVLAPEKSAYSIDLTYWINEEDATDATAIQAAVQKAVDDFQVWQRSKLGRDINQSELYRRVLNAGAKRAEIRSPVFAQQAQTQIAVASSVHVAFGGLEDA</sequence>
<name>A0A074LUY1_9BACL</name>
<dbReference type="STRING" id="1157490.EL26_01700"/>
<dbReference type="PANTHER" id="PTHR35862:SF1">
    <property type="entry name" value="FELS-2 PROPHAGE PROTEIN"/>
    <property type="match status" value="1"/>
</dbReference>
<dbReference type="Pfam" id="PF26078">
    <property type="entry name" value="Baseplate_J_M"/>
    <property type="match status" value="1"/>
</dbReference>
<organism evidence="3 4">
    <name type="scientific">Tumebacillus flagellatus</name>
    <dbReference type="NCBI Taxonomy" id="1157490"/>
    <lineage>
        <taxon>Bacteria</taxon>
        <taxon>Bacillati</taxon>
        <taxon>Bacillota</taxon>
        <taxon>Bacilli</taxon>
        <taxon>Bacillales</taxon>
        <taxon>Alicyclobacillaceae</taxon>
        <taxon>Tumebacillus</taxon>
    </lineage>
</organism>
<dbReference type="InterPro" id="IPR014507">
    <property type="entry name" value="Baseplate_assembly_J_pred"/>
</dbReference>
<evidence type="ECO:0000313" key="4">
    <source>
        <dbReference type="Proteomes" id="UP000027931"/>
    </source>
</evidence>
<dbReference type="AlphaFoldDB" id="A0A074LUY1"/>
<accession>A0A074LUY1</accession>
<dbReference type="InterPro" id="IPR058531">
    <property type="entry name" value="Baseplate_J_M"/>
</dbReference>
<evidence type="ECO:0000313" key="3">
    <source>
        <dbReference type="EMBL" id="KEO84749.1"/>
    </source>
</evidence>
<dbReference type="eggNOG" id="COG3948">
    <property type="taxonomic scope" value="Bacteria"/>
</dbReference>
<dbReference type="RefSeq" id="WP_238546032.1">
    <property type="nucleotide sequence ID" value="NZ_JMIR01000002.1"/>
</dbReference>
<keyword evidence="4" id="KW-1185">Reference proteome</keyword>
<dbReference type="PIRSF" id="PIRSF020481">
    <property type="entry name" value="BAP"/>
    <property type="match status" value="1"/>
</dbReference>